<protein>
    <submittedName>
        <fullName evidence="2">VOC family protein</fullName>
    </submittedName>
</protein>
<dbReference type="RefSeq" id="WP_139941837.1">
    <property type="nucleotide sequence ID" value="NZ_JBHSYP010000005.1"/>
</dbReference>
<comment type="caution">
    <text evidence="2">The sequence shown here is derived from an EMBL/GenBank/DDBJ whole genome shotgun (WGS) entry which is preliminary data.</text>
</comment>
<reference evidence="3" key="1">
    <citation type="submission" date="2019-06" db="EMBL/GenBank/DDBJ databases">
        <title>The complete genome of Emcibacter congregatus ZYLT.</title>
        <authorList>
            <person name="Zhao Z."/>
        </authorList>
    </citation>
    <scope>NUCLEOTIDE SEQUENCE [LARGE SCALE GENOMIC DNA]</scope>
    <source>
        <strain evidence="3">MCCC 1A06723</strain>
    </source>
</reference>
<feature type="domain" description="VOC" evidence="1">
    <location>
        <begin position="6"/>
        <end position="123"/>
    </location>
</feature>
<name>A0A501PBY6_9PROT</name>
<evidence type="ECO:0000313" key="3">
    <source>
        <dbReference type="Proteomes" id="UP000319148"/>
    </source>
</evidence>
<dbReference type="InterPro" id="IPR029068">
    <property type="entry name" value="Glyas_Bleomycin-R_OHBP_Dase"/>
</dbReference>
<dbReference type="Proteomes" id="UP000319148">
    <property type="component" value="Unassembled WGS sequence"/>
</dbReference>
<dbReference type="PANTHER" id="PTHR33993">
    <property type="entry name" value="GLYOXALASE-RELATED"/>
    <property type="match status" value="1"/>
</dbReference>
<dbReference type="SUPFAM" id="SSF54593">
    <property type="entry name" value="Glyoxalase/Bleomycin resistance protein/Dihydroxybiphenyl dioxygenase"/>
    <property type="match status" value="1"/>
</dbReference>
<dbReference type="Pfam" id="PF00903">
    <property type="entry name" value="Glyoxalase"/>
    <property type="match status" value="1"/>
</dbReference>
<dbReference type="InterPro" id="IPR004360">
    <property type="entry name" value="Glyas_Fos-R_dOase_dom"/>
</dbReference>
<organism evidence="2 3">
    <name type="scientific">Emcibacter nanhaiensis</name>
    <dbReference type="NCBI Taxonomy" id="1505037"/>
    <lineage>
        <taxon>Bacteria</taxon>
        <taxon>Pseudomonadati</taxon>
        <taxon>Pseudomonadota</taxon>
        <taxon>Alphaproteobacteria</taxon>
        <taxon>Emcibacterales</taxon>
        <taxon>Emcibacteraceae</taxon>
        <taxon>Emcibacter</taxon>
    </lineage>
</organism>
<evidence type="ECO:0000259" key="1">
    <source>
        <dbReference type="PROSITE" id="PS51819"/>
    </source>
</evidence>
<accession>A0A501PBY6</accession>
<gene>
    <name evidence="2" type="ORF">FIV46_15520</name>
</gene>
<sequence length="132" mass="15578">MARIVGPGGFFFKVRDREKLKDWYSRHLGFEFDDYDSVRFPVYENIDNPREAYLLLSMFPRDTDYCGPHHDFMFNFRVDDLDRVVAELEAEGVEVLPERIDESYGKFAWILDPEGHKIELWEPPVKAALAED</sequence>
<dbReference type="InterPro" id="IPR037523">
    <property type="entry name" value="VOC_core"/>
</dbReference>
<proteinExistence type="predicted"/>
<keyword evidence="3" id="KW-1185">Reference proteome</keyword>
<dbReference type="AlphaFoldDB" id="A0A501PBY6"/>
<evidence type="ECO:0000313" key="2">
    <source>
        <dbReference type="EMBL" id="TPD57522.1"/>
    </source>
</evidence>
<dbReference type="Gene3D" id="3.10.180.10">
    <property type="entry name" value="2,3-Dihydroxybiphenyl 1,2-Dioxygenase, domain 1"/>
    <property type="match status" value="1"/>
</dbReference>
<dbReference type="EMBL" id="VFIY01000018">
    <property type="protein sequence ID" value="TPD57522.1"/>
    <property type="molecule type" value="Genomic_DNA"/>
</dbReference>
<dbReference type="PANTHER" id="PTHR33993:SF5">
    <property type="entry name" value="GLYOXALASE"/>
    <property type="match status" value="1"/>
</dbReference>
<dbReference type="OrthoDB" id="9799428at2"/>
<dbReference type="PROSITE" id="PS51819">
    <property type="entry name" value="VOC"/>
    <property type="match status" value="1"/>
</dbReference>
<dbReference type="InterPro" id="IPR052164">
    <property type="entry name" value="Anthracycline_SecMetBiosynth"/>
</dbReference>